<evidence type="ECO:0000256" key="10">
    <source>
        <dbReference type="ARBA" id="ARBA00022840"/>
    </source>
</evidence>
<dbReference type="SUPFAM" id="SSF56112">
    <property type="entry name" value="Protein kinase-like (PK-like)"/>
    <property type="match status" value="1"/>
</dbReference>
<protein>
    <recommendedName>
        <fullName evidence="5">Maltokinase</fullName>
        <ecNumber evidence="4">2.7.1.175</ecNumber>
    </recommendedName>
    <alternativeName>
        <fullName evidence="13">Maltose-1-phosphate synthase</fullName>
    </alternativeName>
</protein>
<dbReference type="GO" id="GO:0046835">
    <property type="term" value="P:carbohydrate phosphorylation"/>
    <property type="evidence" value="ECO:0007669"/>
    <property type="project" value="UniProtKB-ARBA"/>
</dbReference>
<evidence type="ECO:0000256" key="1">
    <source>
        <dbReference type="ARBA" id="ARBA00004964"/>
    </source>
</evidence>
<dbReference type="FunFam" id="3.90.1200.10:FF:000010">
    <property type="entry name" value="Maltokinase"/>
    <property type="match status" value="1"/>
</dbReference>
<keyword evidence="8" id="KW-0547">Nucleotide-binding</keyword>
<dbReference type="RefSeq" id="WP_069416696.1">
    <property type="nucleotide sequence ID" value="NZ_JACKUL010000026.1"/>
</dbReference>
<comment type="subunit">
    <text evidence="3">Monomer.</text>
</comment>
<evidence type="ECO:0000313" key="18">
    <source>
        <dbReference type="Proteomes" id="UP000094053"/>
    </source>
</evidence>
<evidence type="ECO:0000256" key="13">
    <source>
        <dbReference type="ARBA" id="ARBA00031251"/>
    </source>
</evidence>
<feature type="domain" description="Maltokinase N-terminal cap" evidence="16">
    <location>
        <begin position="8"/>
        <end position="88"/>
    </location>
</feature>
<dbReference type="GO" id="GO:0005978">
    <property type="term" value="P:glycogen biosynthetic process"/>
    <property type="evidence" value="ECO:0007669"/>
    <property type="project" value="UniProtKB-UniPathway"/>
</dbReference>
<evidence type="ECO:0000256" key="14">
    <source>
        <dbReference type="ARBA" id="ARBA00049067"/>
    </source>
</evidence>
<organism evidence="17 18">
    <name type="scientific">Mycolicibacterium flavescens</name>
    <name type="common">Mycobacterium flavescens</name>
    <dbReference type="NCBI Taxonomy" id="1776"/>
    <lineage>
        <taxon>Bacteria</taxon>
        <taxon>Bacillati</taxon>
        <taxon>Actinomycetota</taxon>
        <taxon>Actinomycetes</taxon>
        <taxon>Mycobacteriales</taxon>
        <taxon>Mycobacteriaceae</taxon>
        <taxon>Mycolicibacterium</taxon>
    </lineage>
</organism>
<evidence type="ECO:0000259" key="16">
    <source>
        <dbReference type="Pfam" id="PF18085"/>
    </source>
</evidence>
<dbReference type="EC" id="2.7.1.175" evidence="4"/>
<comment type="pathway">
    <text evidence="1">Glycan biosynthesis; glycogen biosynthesis.</text>
</comment>
<evidence type="ECO:0000256" key="3">
    <source>
        <dbReference type="ARBA" id="ARBA00011245"/>
    </source>
</evidence>
<reference evidence="18" key="1">
    <citation type="submission" date="2016-09" db="EMBL/GenBank/DDBJ databases">
        <authorList>
            <person name="Greninger A.L."/>
            <person name="Jerome K.R."/>
            <person name="Mcnair B."/>
            <person name="Wallis C."/>
            <person name="Fang F."/>
        </authorList>
    </citation>
    <scope>NUCLEOTIDE SEQUENCE [LARGE SCALE GENOMIC DNA]</scope>
    <source>
        <strain evidence="18">M6</strain>
    </source>
</reference>
<comment type="caution">
    <text evidence="17">The sequence shown here is derived from an EMBL/GenBank/DDBJ whole genome shotgun (WGS) entry which is preliminary data.</text>
</comment>
<name>A0A1E3R9E7_MYCFV</name>
<evidence type="ECO:0000256" key="4">
    <source>
        <dbReference type="ARBA" id="ARBA00011962"/>
    </source>
</evidence>
<evidence type="ECO:0000256" key="9">
    <source>
        <dbReference type="ARBA" id="ARBA00022777"/>
    </source>
</evidence>
<keyword evidence="12" id="KW-0119">Carbohydrate metabolism</keyword>
<comment type="catalytic activity">
    <reaction evidence="14">
        <text>D-maltose + ATP = alpha-maltose 1-phosphate + ADP + H(+)</text>
        <dbReference type="Rhea" id="RHEA:31915"/>
        <dbReference type="ChEBI" id="CHEBI:15378"/>
        <dbReference type="ChEBI" id="CHEBI:17306"/>
        <dbReference type="ChEBI" id="CHEBI:30616"/>
        <dbReference type="ChEBI" id="CHEBI:63576"/>
        <dbReference type="ChEBI" id="CHEBI:456216"/>
        <dbReference type="EC" id="2.7.1.175"/>
    </reaction>
</comment>
<evidence type="ECO:0000256" key="5">
    <source>
        <dbReference type="ARBA" id="ARBA00013882"/>
    </source>
</evidence>
<dbReference type="GO" id="GO:0005992">
    <property type="term" value="P:trehalose biosynthetic process"/>
    <property type="evidence" value="ECO:0007669"/>
    <property type="project" value="UniProtKB-ARBA"/>
</dbReference>
<keyword evidence="11" id="KW-0320">Glycogen biosynthesis</keyword>
<keyword evidence="9 17" id="KW-0418">Kinase</keyword>
<dbReference type="Proteomes" id="UP000094053">
    <property type="component" value="Unassembled WGS sequence"/>
</dbReference>
<dbReference type="EMBL" id="MIHA01000031">
    <property type="protein sequence ID" value="ODQ86439.1"/>
    <property type="molecule type" value="Genomic_DNA"/>
</dbReference>
<gene>
    <name evidence="17" type="ORF">BHQ18_26830</name>
</gene>
<sequence>MTLQFDEWLPQQRWYAGRSRELAAANAVASTSLRDDLDLTLLDVSYTDGSAERYQVLIRWDSGPIDEYAEVATIGADADRTAYDALYDPAAAQFLLSLIDSSATVGHVRFVKEPDAALPLDAAPRLSSAEQSNTSVVFEDEAILKVFRRITPGINPDIELNRVLARAGNPHVARLLGSFETTWEADGRGEPCALGMVTEFAANSAEGWDMATASTRDLFAEGDLYADEVGGDFAGESYRLGEAVAAVHATLADELGTETVVFPTDTALERLASALKAVPGLEEYAPLIEERYRKLAEETITVQRIHGDLHLGQVLRTPEGWLLIDFEGEPGQPLEERRRPDSPLRDVAGLLRSYEYAAYQRLMEQGGDGDRDRQLAARAREWVDRNAASFCDGYAEVAGLDPRHASHLLAAYELDKAVYEAAYEARFRPSWLPIPLKSIARIVG</sequence>
<dbReference type="GO" id="GO:0016301">
    <property type="term" value="F:kinase activity"/>
    <property type="evidence" value="ECO:0007669"/>
    <property type="project" value="UniProtKB-KW"/>
</dbReference>
<evidence type="ECO:0000256" key="11">
    <source>
        <dbReference type="ARBA" id="ARBA00023056"/>
    </source>
</evidence>
<evidence type="ECO:0000256" key="12">
    <source>
        <dbReference type="ARBA" id="ARBA00023277"/>
    </source>
</evidence>
<dbReference type="AlphaFoldDB" id="A0A1E3R9E7"/>
<dbReference type="OrthoDB" id="3787729at2"/>
<keyword evidence="7" id="KW-0808">Transferase</keyword>
<dbReference type="STRING" id="1776.BHQ18_26830"/>
<proteinExistence type="inferred from homology"/>
<evidence type="ECO:0000256" key="2">
    <source>
        <dbReference type="ARBA" id="ARBA00006219"/>
    </source>
</evidence>
<dbReference type="Gene3D" id="3.90.1200.10">
    <property type="match status" value="1"/>
</dbReference>
<keyword evidence="10" id="KW-0067">ATP-binding</keyword>
<dbReference type="Pfam" id="PF18085">
    <property type="entry name" value="Mak_N_cap"/>
    <property type="match status" value="1"/>
</dbReference>
<keyword evidence="6" id="KW-0321">Glycogen metabolism</keyword>
<dbReference type="GO" id="GO:0005524">
    <property type="term" value="F:ATP binding"/>
    <property type="evidence" value="ECO:0007669"/>
    <property type="project" value="UniProtKB-KW"/>
</dbReference>
<comment type="similarity">
    <text evidence="2">Belongs to the aminoglycoside phosphotransferase family.</text>
</comment>
<evidence type="ECO:0000256" key="7">
    <source>
        <dbReference type="ARBA" id="ARBA00022679"/>
    </source>
</evidence>
<evidence type="ECO:0000256" key="6">
    <source>
        <dbReference type="ARBA" id="ARBA00022600"/>
    </source>
</evidence>
<evidence type="ECO:0000256" key="8">
    <source>
        <dbReference type="ARBA" id="ARBA00022741"/>
    </source>
</evidence>
<evidence type="ECO:0000256" key="15">
    <source>
        <dbReference type="ARBA" id="ARBA00054207"/>
    </source>
</evidence>
<dbReference type="InterPro" id="IPR011009">
    <property type="entry name" value="Kinase-like_dom_sf"/>
</dbReference>
<accession>A0A1E3R9E7</accession>
<evidence type="ECO:0000313" key="17">
    <source>
        <dbReference type="EMBL" id="ODQ86439.1"/>
    </source>
</evidence>
<keyword evidence="18" id="KW-1185">Reference proteome</keyword>
<comment type="function">
    <text evidence="15">Catalyzes the ATP-dependent phosphorylation of maltose to maltose 1-phosphate. Is involved in a branched alpha-glucan biosynthetic pathway from trehalose, together with TreS, GlgE and GlgB.</text>
</comment>
<dbReference type="InterPro" id="IPR040999">
    <property type="entry name" value="Mak_N_cap"/>
</dbReference>
<dbReference type="UniPathway" id="UPA00164"/>